<dbReference type="PANTHER" id="PTHR13296:SF0">
    <property type="entry name" value="PRE-MRNA-SPLICING FACTOR SPF27"/>
    <property type="match status" value="1"/>
</dbReference>
<dbReference type="EMBL" id="JANBQF010000293">
    <property type="protein sequence ID" value="KAJ2002533.1"/>
    <property type="molecule type" value="Genomic_DNA"/>
</dbReference>
<keyword evidence="5" id="KW-0508">mRNA splicing</keyword>
<proteinExistence type="inferred from homology"/>
<evidence type="ECO:0000313" key="7">
    <source>
        <dbReference type="EMBL" id="KAJ2002533.1"/>
    </source>
</evidence>
<gene>
    <name evidence="7" type="ORF">H4R26_003563</name>
</gene>
<dbReference type="Pfam" id="PF05700">
    <property type="entry name" value="BCAS2"/>
    <property type="match status" value="1"/>
</dbReference>
<reference evidence="7" key="1">
    <citation type="submission" date="2022-07" db="EMBL/GenBank/DDBJ databases">
        <title>Phylogenomic reconstructions and comparative analyses of Kickxellomycotina fungi.</title>
        <authorList>
            <person name="Reynolds N.K."/>
            <person name="Stajich J.E."/>
            <person name="Barry K."/>
            <person name="Grigoriev I.V."/>
            <person name="Crous P."/>
            <person name="Smith M.E."/>
        </authorList>
    </citation>
    <scope>NUCLEOTIDE SEQUENCE</scope>
    <source>
        <strain evidence="7">IMI 214461</strain>
    </source>
</reference>
<dbReference type="OrthoDB" id="205794at2759"/>
<dbReference type="GO" id="GO:0006397">
    <property type="term" value="P:mRNA processing"/>
    <property type="evidence" value="ECO:0007669"/>
    <property type="project" value="UniProtKB-KW"/>
</dbReference>
<keyword evidence="4" id="KW-0747">Spliceosome</keyword>
<dbReference type="Proteomes" id="UP001150907">
    <property type="component" value="Unassembled WGS sequence"/>
</dbReference>
<protein>
    <recommendedName>
        <fullName evidence="9">Pre-mRNA-splicing factor SPF27</fullName>
    </recommendedName>
</protein>
<dbReference type="GO" id="GO:0071013">
    <property type="term" value="C:catalytic step 2 spliceosome"/>
    <property type="evidence" value="ECO:0007669"/>
    <property type="project" value="TreeGrafter"/>
</dbReference>
<evidence type="ECO:0000313" key="8">
    <source>
        <dbReference type="Proteomes" id="UP001150907"/>
    </source>
</evidence>
<evidence type="ECO:0000256" key="5">
    <source>
        <dbReference type="ARBA" id="ARBA00023187"/>
    </source>
</evidence>
<evidence type="ECO:0000256" key="3">
    <source>
        <dbReference type="ARBA" id="ARBA00022664"/>
    </source>
</evidence>
<evidence type="ECO:0008006" key="9">
    <source>
        <dbReference type="Google" id="ProtNLM"/>
    </source>
</evidence>
<comment type="subcellular location">
    <subcellularLocation>
        <location evidence="1">Nucleus</location>
    </subcellularLocation>
</comment>
<comment type="similarity">
    <text evidence="2">Belongs to the SPF27 family.</text>
</comment>
<keyword evidence="8" id="KW-1185">Reference proteome</keyword>
<evidence type="ECO:0000256" key="4">
    <source>
        <dbReference type="ARBA" id="ARBA00022728"/>
    </source>
</evidence>
<evidence type="ECO:0000256" key="2">
    <source>
        <dbReference type="ARBA" id="ARBA00010788"/>
    </source>
</evidence>
<dbReference type="GO" id="GO:0071011">
    <property type="term" value="C:precatalytic spliceosome"/>
    <property type="evidence" value="ECO:0007669"/>
    <property type="project" value="TreeGrafter"/>
</dbReference>
<accession>A0A9W8BEC1</accession>
<dbReference type="InterPro" id="IPR008409">
    <property type="entry name" value="SPF27"/>
</dbReference>
<keyword evidence="6" id="KW-0539">Nucleus</keyword>
<evidence type="ECO:0000256" key="6">
    <source>
        <dbReference type="ARBA" id="ARBA00023242"/>
    </source>
</evidence>
<comment type="caution">
    <text evidence="7">The sequence shown here is derived from an EMBL/GenBank/DDBJ whole genome shotgun (WGS) entry which is preliminary data.</text>
</comment>
<evidence type="ECO:0000256" key="1">
    <source>
        <dbReference type="ARBA" id="ARBA00004123"/>
    </source>
</evidence>
<sequence>MDTHGADIDSLPYIDKEYDSPEVREKVLSLIQEEMGRMPPPPVPRSAALFKNNELLRKEYERVKLGRPLPQFDIERYKLETPKEADSGNVEVWKRASDNAASQLEHQSIRLANLELLQHFGANAWKLNNYQKEQLLSSVEKATSRYKEEGVNVNKVRKYEQTEAGIKLAGLESRWSEGVRQCIEIQVANCGLRDDINKLEQDLASESQQQ</sequence>
<dbReference type="PANTHER" id="PTHR13296">
    <property type="entry name" value="BCAS2 PROTEIN"/>
    <property type="match status" value="1"/>
</dbReference>
<name>A0A9W8BEC1_9FUNG</name>
<dbReference type="GO" id="GO:0008380">
    <property type="term" value="P:RNA splicing"/>
    <property type="evidence" value="ECO:0007669"/>
    <property type="project" value="UniProtKB-KW"/>
</dbReference>
<keyword evidence="3" id="KW-0507">mRNA processing</keyword>
<dbReference type="AlphaFoldDB" id="A0A9W8BEC1"/>
<dbReference type="GO" id="GO:0000974">
    <property type="term" value="C:Prp19 complex"/>
    <property type="evidence" value="ECO:0007669"/>
    <property type="project" value="TreeGrafter"/>
</dbReference>
<organism evidence="7 8">
    <name type="scientific">Coemansia thaxteri</name>
    <dbReference type="NCBI Taxonomy" id="2663907"/>
    <lineage>
        <taxon>Eukaryota</taxon>
        <taxon>Fungi</taxon>
        <taxon>Fungi incertae sedis</taxon>
        <taxon>Zoopagomycota</taxon>
        <taxon>Kickxellomycotina</taxon>
        <taxon>Kickxellomycetes</taxon>
        <taxon>Kickxellales</taxon>
        <taxon>Kickxellaceae</taxon>
        <taxon>Coemansia</taxon>
    </lineage>
</organism>